<organism evidence="2 3">
    <name type="scientific">Streptomyces phage Sycamore</name>
    <dbReference type="NCBI Taxonomy" id="2767589"/>
    <lineage>
        <taxon>Viruses</taxon>
        <taxon>Duplodnaviria</taxon>
        <taxon>Heunggongvirae</taxon>
        <taxon>Uroviricota</taxon>
        <taxon>Caudoviricetes</taxon>
        <taxon>Colingsworthviridae</taxon>
        <taxon>Sycamorevirus</taxon>
        <taxon>Sycamorevirus sycamore</taxon>
    </lineage>
</organism>
<proteinExistence type="predicted"/>
<reference evidence="2" key="1">
    <citation type="submission" date="2020-07" db="EMBL/GenBank/DDBJ databases">
        <title>Complete genome sequence of Streptomyces phage Sycamore.</title>
        <authorList>
            <person name="Zhang X.-H."/>
            <person name="Rivera M."/>
            <person name="Marquez A."/>
            <person name="Clark J.D."/>
            <person name="Hernandez I."/>
            <person name="Liu M."/>
            <person name="Burrowes B.H."/>
        </authorList>
    </citation>
    <scope>NUCLEOTIDE SEQUENCE</scope>
</reference>
<dbReference type="EMBL" id="MT701593">
    <property type="protein sequence ID" value="QPB09544.1"/>
    <property type="molecule type" value="Genomic_DNA"/>
</dbReference>
<feature type="compositionally biased region" description="Low complexity" evidence="1">
    <location>
        <begin position="56"/>
        <end position="72"/>
    </location>
</feature>
<evidence type="ECO:0000256" key="1">
    <source>
        <dbReference type="SAM" id="MobiDB-lite"/>
    </source>
</evidence>
<accession>A0A873WVG7</accession>
<sequence>MPEKPEGEETPAVTSEASAEDTPQKPQEPAQEPVTEPVTKETTPEVPAPQKPAQGDDATAKAVADAAEAKAKAAQLELELNRERMARKHSIPDELMGMLRADSLEADAKALAAYVTARGSSLGTGGLDPTDNDDPKAEGEALADRLFTANRFF</sequence>
<evidence type="ECO:0000313" key="3">
    <source>
        <dbReference type="Proteomes" id="UP000663175"/>
    </source>
</evidence>
<evidence type="ECO:0000313" key="2">
    <source>
        <dbReference type="EMBL" id="QPB09544.1"/>
    </source>
</evidence>
<protein>
    <submittedName>
        <fullName evidence="2">Scaffolding protein</fullName>
    </submittedName>
</protein>
<dbReference type="Proteomes" id="UP000663175">
    <property type="component" value="Segment"/>
</dbReference>
<feature type="region of interest" description="Disordered" evidence="1">
    <location>
        <begin position="1"/>
        <end position="72"/>
    </location>
</feature>
<name>A0A873WVG7_9CAUD</name>
<keyword evidence="3" id="KW-1185">Reference proteome</keyword>
<gene>
    <name evidence="2" type="ORF">CPT_Sycamore_004</name>
</gene>